<dbReference type="EMBL" id="CM056742">
    <property type="protein sequence ID" value="KAJ8675796.1"/>
    <property type="molecule type" value="Genomic_DNA"/>
</dbReference>
<keyword evidence="2" id="KW-1185">Reference proteome</keyword>
<name>A0ACC2NYB4_9HYME</name>
<organism evidence="1 2">
    <name type="scientific">Eretmocerus hayati</name>
    <dbReference type="NCBI Taxonomy" id="131215"/>
    <lineage>
        <taxon>Eukaryota</taxon>
        <taxon>Metazoa</taxon>
        <taxon>Ecdysozoa</taxon>
        <taxon>Arthropoda</taxon>
        <taxon>Hexapoda</taxon>
        <taxon>Insecta</taxon>
        <taxon>Pterygota</taxon>
        <taxon>Neoptera</taxon>
        <taxon>Endopterygota</taxon>
        <taxon>Hymenoptera</taxon>
        <taxon>Apocrita</taxon>
        <taxon>Proctotrupomorpha</taxon>
        <taxon>Chalcidoidea</taxon>
        <taxon>Aphelinidae</taxon>
        <taxon>Aphelininae</taxon>
        <taxon>Eretmocerus</taxon>
    </lineage>
</organism>
<accession>A0ACC2NYB4</accession>
<dbReference type="Proteomes" id="UP001239111">
    <property type="component" value="Chromosome 2"/>
</dbReference>
<gene>
    <name evidence="1" type="ORF">QAD02_011582</name>
</gene>
<sequence>MQKRPPGEEIVISGIAGRYPESDNVNEFLDNLLNKVDMITEDDRRWNLEHPEIPKGTGKISNLEKFDALFFGVHAKQAHCMDPMGRMLLEHSYEAFIDAGLNPRRLQGQNIGVFIGVCESETEVSMMSDKNTDIEYGIIGTSKAMLANRISYTFGITGPSFAVDTACSSSLFAMENAYRAIYDGQCDGAIVAGTNLCLQPHTSKHFWRLGVLSPESRSKVFDESSDGYARSEAISVILLQKAKDAKRIYATVANAKTNSDGFKEYGITFPSSEMQCKLMRECYEESGILPSEVAYVEAHGTGTRVGDLVEITSLDEVFGKDSKRKSPVPIASVKSNLGHGEPSSGIVAVTKVLLAMECGVLPPHLHLKNLRKELTPISEGRLKVITEPTPWQGGVACVNSFGFGGVNVHVILKSNEKEKINKGLPSDNLPRLVGVSGRTEEAVDTLLTDLEKKPVDAEYVGLLHDIHSEDIKGHLFRGYTLLEPGTETQDPIREIMPSDGTKRPVWFIFAGMGSQWPGMGEALLRLPVFAEAIRQCDEILKPLKVDIYNILTSKDDTCYTILNSFVGITAVQIGLVDLLSSLGIKPDNMMGHSLGECGCAYADGSTTLKQTLLNGYYRGLVSAETELVKGTMAAVGLGFNDLKDKMPEDIVIACHNSSTSSTISGPAESVKNFAEKLKAENIFVKEVQSGNLAYHSPYISPVGPRYLALMKELIPNPKTRSEKWLSTSVPKEKWNTPAGQLASAEYFLNNLLHPVLFEEVSAMIPEDAITIEIAPHGLLQAILRKSLAPGVAKIPLTLRNHKDNLKYFLQAIGKLYNIGVQPQLSNLYPEIKYPVSRGTRSISPYIKWEHSDDWFVSTYENEKDNSGGRFFKISLADSKYTSLSGHVIDGRNIFPASGYLKLVWETFATMLEKDYLDVPVIFKEIQFKRATNIPETGELLFKVTIQPGSGRFEVSEGGATVVSGIIYTSSHPEKERLGVSPPETDEEEVLTTRDIYKKFKLSGYNYQGLYRSLKRSTISGLKGHIAWHDDWISFLDNVFQMILFRISVRGIYLPTSLDKLIIDPKVHLDAMETVDEEKEYPVRLHELHNVMMSGGVEIWGLGGSSISRRKNPDEPILEEYRFIPFEDTTSLSIHETACLVFQLALENSLGRVVDSIELVKDIEIPAENLMSPYFSKISNGTPFTQANINLLSVNKIYEDEPLLKNITITNPEQIKSPMEASIAIGYGLSKKDRNDDLLLLVTELKSGGFLVNREVENVGNNTVALKHDDLDFILKKKCGDETVTLFRKRVKEIPEKPFIINISYENFDWLKEMQKIMTEVTKDANVNKYRIYFISQGDYDTGLVGFINCLTQEPGGEIVRAVYIQDKKAEKFSLENPFYAKQLSKDMRINVLGTNGVWGTYRHLPLSPAETREVHHIVADQGTRGDLSSLTWFEGPLSKGFKHKDLVHIIYSSLNFRDVMLATNKLSIQTSGMGEKGPEWSIGLEFCGYNTAGKRVMGVSNDSTLTNLLVVDPALTVPIPDNWTFEEAATVPVAYLTCYYALYIKGNMRKGDKVLIHSGTGGVGQAAIYLALHEGCEIFTTVGTPEKRQFIRDNFPQIKEDHIGNSRDTSFKRMVMEQTNGKGVDIVLNSLAEEKLQASIECLAIGGRFLEIGKFDMASNNPLGMRIFLREVSFHSVMLDNIFHQSTEKKSGLMKYLLEGLRNGAVKPLGRKIFPRDQIEAAFRYMAAGKHMGKIVLKVREETEPLDSLITALPKYYCLKEKSYIVLGGLGGFGLELADWLIKRGARNLVIVSRSGIKNAYQKMKIDMWNKCGSRVVIVSGKDAAIRGDCEAIISAAIQLGPVDGIFNAAVVYKDALWDNQTPEMYDVSLRCKAWATKAFDVVSRKMCPSLRHFVVFSSLACGRGNAGQTNYGLANSTMERICERRVAEGLPGLAIQWGPIGDVGALDQDGEELTWSGLLNQRINSCMEELEKFMLQRRPVVSCMIVTEKETKNTDSGNMVEAILNIMGFKDLTGVSLGTPLSELGMDSMMAVEIKQTLERQFGVFLNVQDLRNLNFKRIQEISENSGASEKKGEASSDGLSEQERVSENIRLREVFLGIDVNHDKHLKLNTVSESGKKEIFLIPGLDGFGTVYRDLVPKLRVPATCLQLGNDTTYDRITDMADSFLPYILEKCSSDKKFSIVGHSYGALIGIEIARKLEGRGFSGRLTLIDGAPEYLRVYQNHHLGNADQDLQDRILLYFGNILAPEKMPEILQALKNSKTWENKVNAALDIYPKTKDDLPLKTRQDLCTSFYKRNLALLNYDISKLPKIKSSVKLFRPTSTPIKMDKEDYGLSEVTSGTVEVYHAEGDHLSMLKDERIAKTINEAGNS</sequence>
<evidence type="ECO:0000313" key="1">
    <source>
        <dbReference type="EMBL" id="KAJ8675796.1"/>
    </source>
</evidence>
<proteinExistence type="predicted"/>
<protein>
    <submittedName>
        <fullName evidence="1">Uncharacterized protein</fullName>
    </submittedName>
</protein>
<evidence type="ECO:0000313" key="2">
    <source>
        <dbReference type="Proteomes" id="UP001239111"/>
    </source>
</evidence>
<comment type="caution">
    <text evidence="1">The sequence shown here is derived from an EMBL/GenBank/DDBJ whole genome shotgun (WGS) entry which is preliminary data.</text>
</comment>
<reference evidence="1" key="1">
    <citation type="submission" date="2023-04" db="EMBL/GenBank/DDBJ databases">
        <title>A chromosome-level genome assembly of the parasitoid wasp Eretmocerus hayati.</title>
        <authorList>
            <person name="Zhong Y."/>
            <person name="Liu S."/>
            <person name="Liu Y."/>
        </authorList>
    </citation>
    <scope>NUCLEOTIDE SEQUENCE</scope>
    <source>
        <strain evidence="1">ZJU_SS_LIU_2023</strain>
    </source>
</reference>